<organism evidence="2 3">
    <name type="scientific">Channa striata</name>
    <name type="common">Snakehead murrel</name>
    <name type="synonym">Ophicephalus striatus</name>
    <dbReference type="NCBI Taxonomy" id="64152"/>
    <lineage>
        <taxon>Eukaryota</taxon>
        <taxon>Metazoa</taxon>
        <taxon>Chordata</taxon>
        <taxon>Craniata</taxon>
        <taxon>Vertebrata</taxon>
        <taxon>Euteleostomi</taxon>
        <taxon>Actinopterygii</taxon>
        <taxon>Neopterygii</taxon>
        <taxon>Teleostei</taxon>
        <taxon>Neoteleostei</taxon>
        <taxon>Acanthomorphata</taxon>
        <taxon>Anabantaria</taxon>
        <taxon>Anabantiformes</taxon>
        <taxon>Channoidei</taxon>
        <taxon>Channidae</taxon>
        <taxon>Channa</taxon>
    </lineage>
</organism>
<accession>A0AA88IL55</accession>
<evidence type="ECO:0000313" key="2">
    <source>
        <dbReference type="EMBL" id="KAK2818738.1"/>
    </source>
</evidence>
<proteinExistence type="predicted"/>
<dbReference type="EMBL" id="JAUPFM010000020">
    <property type="protein sequence ID" value="KAK2818738.1"/>
    <property type="molecule type" value="Genomic_DNA"/>
</dbReference>
<evidence type="ECO:0000313" key="3">
    <source>
        <dbReference type="Proteomes" id="UP001187415"/>
    </source>
</evidence>
<sequence length="175" mass="19377">MEKGTFIRPSRAPRPCKRRGGKTAAARSRLRVQHLGGEIGRELSAVPGAHGGIVACPRDRAGAVELLLSPEEDSMKMSVCVHENRKSRASTGSMNIYLFHKSSYADSVLMHLNSLRQQRLFTDVLLHAAPGNTCLLEPQILDLHPFHEISPFCIIYWSPTVKTYASSPSKRDAEQ</sequence>
<dbReference type="Proteomes" id="UP001187415">
    <property type="component" value="Unassembled WGS sequence"/>
</dbReference>
<feature type="region of interest" description="Disordered" evidence="1">
    <location>
        <begin position="1"/>
        <end position="27"/>
    </location>
</feature>
<comment type="caution">
    <text evidence="2">The sequence shown here is derived from an EMBL/GenBank/DDBJ whole genome shotgun (WGS) entry which is preliminary data.</text>
</comment>
<protein>
    <submittedName>
        <fullName evidence="2">Uncharacterized protein</fullName>
    </submittedName>
</protein>
<evidence type="ECO:0000256" key="1">
    <source>
        <dbReference type="SAM" id="MobiDB-lite"/>
    </source>
</evidence>
<reference evidence="2" key="1">
    <citation type="submission" date="2023-07" db="EMBL/GenBank/DDBJ databases">
        <title>Chromosome-level Genome Assembly of Striped Snakehead (Channa striata).</title>
        <authorList>
            <person name="Liu H."/>
        </authorList>
    </citation>
    <scope>NUCLEOTIDE SEQUENCE</scope>
    <source>
        <strain evidence="2">Gz</strain>
        <tissue evidence="2">Muscle</tissue>
    </source>
</reference>
<name>A0AA88IL55_CHASR</name>
<gene>
    <name evidence="2" type="ORF">Q5P01_024299</name>
</gene>
<keyword evidence="3" id="KW-1185">Reference proteome</keyword>
<dbReference type="AlphaFoldDB" id="A0AA88IL55"/>